<evidence type="ECO:0000313" key="5">
    <source>
        <dbReference type="Proteomes" id="UP000565715"/>
    </source>
</evidence>
<evidence type="ECO:0000256" key="1">
    <source>
        <dbReference type="ARBA" id="ARBA00022741"/>
    </source>
</evidence>
<sequence>MADPLISVRNLNARAGTSAILHAVDVDIEPGQILTLFGPSGAGKTTLAAAVAGVDRPGIDVSGEIRCAPDLRIGYLPQYAAGTLNPARRIGAALGELVTRQHRRSGGRRMSAEARRERVARALATVAIDTGDRDRILRKYPFEFSGGERARLALAQVLVCEPGILVVDEPTVGLDSLARAALLSALRDLRGAGKAVLLVTHDPYVVEQLSDRTLFVSGGRLVEPEPTPVGHLGVTGPRRESRGEPALRVRGLAVGSRHTPILRDIDLDLHPGEMLGLLGISGAGKSTLARCIAGLARPVAGDICVNGERLPVLRRRTRQQIGRVQYVWQESAAAFDPHRDILDQVSATGIRLRGLDRARARSAGAALLADLGIDAEQAVRLPAGLSGGQLQRAALARALLARPRILLCDEVTTALDKPTAALILDHLDDYRRRTEAAVLWISHDLSSQLDRADRLAVLDGGRITDIGPPVALTGSSGPEILARLLQADSTGDRVQFRPAVM</sequence>
<dbReference type="InterPro" id="IPR015854">
    <property type="entry name" value="ABC_transpr_LolD-like"/>
</dbReference>
<dbReference type="Proteomes" id="UP000565715">
    <property type="component" value="Unassembled WGS sequence"/>
</dbReference>
<dbReference type="InterPro" id="IPR017871">
    <property type="entry name" value="ABC_transporter-like_CS"/>
</dbReference>
<feature type="domain" description="ABC transporter" evidence="3">
    <location>
        <begin position="6"/>
        <end position="243"/>
    </location>
</feature>
<dbReference type="EMBL" id="JAAXOO010000001">
    <property type="protein sequence ID" value="NKY32418.1"/>
    <property type="molecule type" value="Genomic_DNA"/>
</dbReference>
<organism evidence="4 5">
    <name type="scientific">Nocardia speluncae</name>
    <dbReference type="NCBI Taxonomy" id="419477"/>
    <lineage>
        <taxon>Bacteria</taxon>
        <taxon>Bacillati</taxon>
        <taxon>Actinomycetota</taxon>
        <taxon>Actinomycetes</taxon>
        <taxon>Mycobacteriales</taxon>
        <taxon>Nocardiaceae</taxon>
        <taxon>Nocardia</taxon>
    </lineage>
</organism>
<accession>A0A846X8V8</accession>
<dbReference type="GO" id="GO:0005524">
    <property type="term" value="F:ATP binding"/>
    <property type="evidence" value="ECO:0007669"/>
    <property type="project" value="UniProtKB-KW"/>
</dbReference>
<dbReference type="PROSITE" id="PS00211">
    <property type="entry name" value="ABC_TRANSPORTER_1"/>
    <property type="match status" value="2"/>
</dbReference>
<proteinExistence type="predicted"/>
<gene>
    <name evidence="4" type="ORF">HGA13_04920</name>
</gene>
<evidence type="ECO:0000256" key="2">
    <source>
        <dbReference type="ARBA" id="ARBA00022840"/>
    </source>
</evidence>
<comment type="caution">
    <text evidence="4">The sequence shown here is derived from an EMBL/GenBank/DDBJ whole genome shotgun (WGS) entry which is preliminary data.</text>
</comment>
<dbReference type="InterPro" id="IPR003439">
    <property type="entry name" value="ABC_transporter-like_ATP-bd"/>
</dbReference>
<dbReference type="Pfam" id="PF00005">
    <property type="entry name" value="ABC_tran"/>
    <property type="match status" value="2"/>
</dbReference>
<dbReference type="GO" id="GO:0022857">
    <property type="term" value="F:transmembrane transporter activity"/>
    <property type="evidence" value="ECO:0007669"/>
    <property type="project" value="TreeGrafter"/>
</dbReference>
<dbReference type="PANTHER" id="PTHR24220">
    <property type="entry name" value="IMPORT ATP-BINDING PROTEIN"/>
    <property type="match status" value="1"/>
</dbReference>
<feature type="domain" description="ABC transporter" evidence="3">
    <location>
        <begin position="247"/>
        <end position="485"/>
    </location>
</feature>
<name>A0A846X8V8_9NOCA</name>
<dbReference type="GO" id="GO:0016887">
    <property type="term" value="F:ATP hydrolysis activity"/>
    <property type="evidence" value="ECO:0007669"/>
    <property type="project" value="InterPro"/>
</dbReference>
<keyword evidence="1" id="KW-0547">Nucleotide-binding</keyword>
<dbReference type="SUPFAM" id="SSF52540">
    <property type="entry name" value="P-loop containing nucleoside triphosphate hydrolases"/>
    <property type="match status" value="2"/>
</dbReference>
<dbReference type="InterPro" id="IPR027417">
    <property type="entry name" value="P-loop_NTPase"/>
</dbReference>
<protein>
    <submittedName>
        <fullName evidence="4">ABC transporter ATP-binding protein</fullName>
    </submittedName>
</protein>
<evidence type="ECO:0000313" key="4">
    <source>
        <dbReference type="EMBL" id="NKY32418.1"/>
    </source>
</evidence>
<evidence type="ECO:0000259" key="3">
    <source>
        <dbReference type="PROSITE" id="PS50893"/>
    </source>
</evidence>
<dbReference type="GO" id="GO:0005886">
    <property type="term" value="C:plasma membrane"/>
    <property type="evidence" value="ECO:0007669"/>
    <property type="project" value="TreeGrafter"/>
</dbReference>
<dbReference type="SMART" id="SM00382">
    <property type="entry name" value="AAA"/>
    <property type="match status" value="2"/>
</dbReference>
<keyword evidence="2 4" id="KW-0067">ATP-binding</keyword>
<dbReference type="InterPro" id="IPR003593">
    <property type="entry name" value="AAA+_ATPase"/>
</dbReference>
<dbReference type="AlphaFoldDB" id="A0A846X8V8"/>
<dbReference type="Gene3D" id="3.40.50.300">
    <property type="entry name" value="P-loop containing nucleotide triphosphate hydrolases"/>
    <property type="match status" value="2"/>
</dbReference>
<keyword evidence="5" id="KW-1185">Reference proteome</keyword>
<reference evidence="4 5" key="1">
    <citation type="submission" date="2020-04" db="EMBL/GenBank/DDBJ databases">
        <title>MicrobeNet Type strains.</title>
        <authorList>
            <person name="Nicholson A.C."/>
        </authorList>
    </citation>
    <scope>NUCLEOTIDE SEQUENCE [LARGE SCALE GENOMIC DNA]</scope>
    <source>
        <strain evidence="4 5">DSM 45078</strain>
    </source>
</reference>
<dbReference type="PROSITE" id="PS50893">
    <property type="entry name" value="ABC_TRANSPORTER_2"/>
    <property type="match status" value="2"/>
</dbReference>
<dbReference type="RefSeq" id="WP_068036657.1">
    <property type="nucleotide sequence ID" value="NZ_JAAXOO010000001.1"/>
</dbReference>
<dbReference type="PANTHER" id="PTHR24220:SF685">
    <property type="entry name" value="ABC TRANSPORTER RELATED"/>
    <property type="match status" value="1"/>
</dbReference>